<evidence type="ECO:0000256" key="3">
    <source>
        <dbReference type="ARBA" id="ARBA00022553"/>
    </source>
</evidence>
<dbReference type="InterPro" id="IPR013655">
    <property type="entry name" value="PAS_fold_3"/>
</dbReference>
<dbReference type="Gene3D" id="1.10.287.130">
    <property type="match status" value="1"/>
</dbReference>
<dbReference type="RefSeq" id="WP_012062522.1">
    <property type="nucleotide sequence ID" value="NC_009633.1"/>
</dbReference>
<dbReference type="SMART" id="SM00387">
    <property type="entry name" value="HATPase_c"/>
    <property type="match status" value="1"/>
</dbReference>
<reference evidence="13" key="1">
    <citation type="journal article" date="2016" name="Genome Announc.">
        <title>Complete genome sequence of Alkaliphilus metalliredigens strain QYMF, an alkaliphilic and metal-reducing bacterium isolated from borax-contaminated leachate ponds.</title>
        <authorList>
            <person name="Hwang C."/>
            <person name="Copeland A."/>
            <person name="Lucas S."/>
            <person name="Lapidus A."/>
            <person name="Barry K."/>
            <person name="Detter J.C."/>
            <person name="Glavina Del Rio T."/>
            <person name="Hammon N."/>
            <person name="Israni S."/>
            <person name="Dalin E."/>
            <person name="Tice H."/>
            <person name="Pitluck S."/>
            <person name="Chertkov O."/>
            <person name="Brettin T."/>
            <person name="Bruce D."/>
            <person name="Han C."/>
            <person name="Schmutz J."/>
            <person name="Larimer F."/>
            <person name="Land M.L."/>
            <person name="Hauser L."/>
            <person name="Kyrpides N."/>
            <person name="Mikhailova N."/>
            <person name="Ye Q."/>
            <person name="Zhou J."/>
            <person name="Richardson P."/>
            <person name="Fields M.W."/>
        </authorList>
    </citation>
    <scope>NUCLEOTIDE SEQUENCE [LARGE SCALE GENOMIC DNA]</scope>
    <source>
        <strain evidence="13">QYMF</strain>
    </source>
</reference>
<dbReference type="InterPro" id="IPR036890">
    <property type="entry name" value="HATPase_C_sf"/>
</dbReference>
<dbReference type="PROSITE" id="PS50113">
    <property type="entry name" value="PAC"/>
    <property type="match status" value="1"/>
</dbReference>
<dbReference type="AlphaFoldDB" id="A6TMR3"/>
<dbReference type="SUPFAM" id="SSF47384">
    <property type="entry name" value="Homodimeric domain of signal transducing histidine kinase"/>
    <property type="match status" value="1"/>
</dbReference>
<keyword evidence="4" id="KW-0808">Transferase</keyword>
<evidence type="ECO:0000313" key="12">
    <source>
        <dbReference type="EMBL" id="ABR47481.1"/>
    </source>
</evidence>
<keyword evidence="9" id="KW-1133">Transmembrane helix</keyword>
<sequence>MNGIGNKVCKSDKKARNNTNKKLKFIRHFSNDKKVALKITSIYVLISFLYVFLSDKVIRLLIKDLKTITRYLTIKGSFFIIFTASLMYFLIYKNIKRVRTLQEEVLSYGDRYKLVLNNTTDGFWDYNLLTNEVVLPLKWKNSLGYEDDEIPNTVDAWKNFIHPEDFNWVTQTLYDYINGKIPRYNIEYRMIKRDGGIIWIQDKGQAIWGADGKAIQICGTHTDITFRKESEEIKSKIMDEKQQLLVRALEQEKLQAEFFSNISHEFKTPLNVILGTVQLVEHYNRSNLSELEPRQLNKCIHIMKQNCYRLLRLINNLIDITKLDFDSFSIKYKNYNVIHILEEITQSTVALAEIKGISITFDTDVEEKIIACDINILERIMLNLISNAIKYSEVGSDINVMVCGQEESLLISVKDTGMGIPENQLSAIFDRFVQIDDSLPKKTEGSGIGLSLVKEFVEKLNGEISVKSKVDYGSEFVIKLPVEVLVEESIELNSHDYGKNLIEKINIELSDIYFSQ</sequence>
<evidence type="ECO:0000313" key="13">
    <source>
        <dbReference type="Proteomes" id="UP000001572"/>
    </source>
</evidence>
<dbReference type="GO" id="GO:0000155">
    <property type="term" value="F:phosphorelay sensor kinase activity"/>
    <property type="evidence" value="ECO:0007669"/>
    <property type="project" value="InterPro"/>
</dbReference>
<dbReference type="InterPro" id="IPR004358">
    <property type="entry name" value="Sig_transdc_His_kin-like_C"/>
</dbReference>
<dbReference type="SMART" id="SM00388">
    <property type="entry name" value="HisKA"/>
    <property type="match status" value="1"/>
</dbReference>
<feature type="transmembrane region" description="Helical" evidence="9">
    <location>
        <begin position="35"/>
        <end position="53"/>
    </location>
</feature>
<dbReference type="PANTHER" id="PTHR43711:SF26">
    <property type="entry name" value="SENSOR HISTIDINE KINASE RCSC"/>
    <property type="match status" value="1"/>
</dbReference>
<dbReference type="InterPro" id="IPR003661">
    <property type="entry name" value="HisK_dim/P_dom"/>
</dbReference>
<dbReference type="STRING" id="293826.Amet_1275"/>
<dbReference type="InterPro" id="IPR003594">
    <property type="entry name" value="HATPase_dom"/>
</dbReference>
<dbReference type="InterPro" id="IPR050736">
    <property type="entry name" value="Sensor_HK_Regulatory"/>
</dbReference>
<dbReference type="InterPro" id="IPR035965">
    <property type="entry name" value="PAS-like_dom_sf"/>
</dbReference>
<dbReference type="NCBIfam" id="TIGR00229">
    <property type="entry name" value="sensory_box"/>
    <property type="match status" value="1"/>
</dbReference>
<evidence type="ECO:0000256" key="2">
    <source>
        <dbReference type="ARBA" id="ARBA00012438"/>
    </source>
</evidence>
<dbReference type="SMART" id="SM00086">
    <property type="entry name" value="PAC"/>
    <property type="match status" value="1"/>
</dbReference>
<evidence type="ECO:0000256" key="7">
    <source>
        <dbReference type="ARBA" id="ARBA00022840"/>
    </source>
</evidence>
<dbReference type="Gene3D" id="3.30.450.20">
    <property type="entry name" value="PAS domain"/>
    <property type="match status" value="1"/>
</dbReference>
<dbReference type="HOGENOM" id="CLU_000445_89_20_9"/>
<dbReference type="CDD" id="cd00130">
    <property type="entry name" value="PAS"/>
    <property type="match status" value="1"/>
</dbReference>
<proteinExistence type="predicted"/>
<feature type="domain" description="Histidine kinase" evidence="10">
    <location>
        <begin position="261"/>
        <end position="484"/>
    </location>
</feature>
<dbReference type="Proteomes" id="UP000001572">
    <property type="component" value="Chromosome"/>
</dbReference>
<protein>
    <recommendedName>
        <fullName evidence="2">histidine kinase</fullName>
        <ecNumber evidence="2">2.7.13.3</ecNumber>
    </recommendedName>
</protein>
<dbReference type="KEGG" id="amt:Amet_1275"/>
<organism evidence="12 13">
    <name type="scientific">Alkaliphilus metalliredigens (strain QYMF)</name>
    <dbReference type="NCBI Taxonomy" id="293826"/>
    <lineage>
        <taxon>Bacteria</taxon>
        <taxon>Bacillati</taxon>
        <taxon>Bacillota</taxon>
        <taxon>Clostridia</taxon>
        <taxon>Peptostreptococcales</taxon>
        <taxon>Natronincolaceae</taxon>
        <taxon>Alkaliphilus</taxon>
    </lineage>
</organism>
<dbReference type="SUPFAM" id="SSF55874">
    <property type="entry name" value="ATPase domain of HSP90 chaperone/DNA topoisomerase II/histidine kinase"/>
    <property type="match status" value="1"/>
</dbReference>
<dbReference type="CDD" id="cd00082">
    <property type="entry name" value="HisKA"/>
    <property type="match status" value="1"/>
</dbReference>
<dbReference type="EMBL" id="CP000724">
    <property type="protein sequence ID" value="ABR47481.1"/>
    <property type="molecule type" value="Genomic_DNA"/>
</dbReference>
<keyword evidence="9" id="KW-0472">Membrane</keyword>
<feature type="transmembrane region" description="Helical" evidence="9">
    <location>
        <begin position="73"/>
        <end position="92"/>
    </location>
</feature>
<gene>
    <name evidence="12" type="ordered locus">Amet_1275</name>
</gene>
<keyword evidence="7" id="KW-0067">ATP-binding</keyword>
<dbReference type="Pfam" id="PF02518">
    <property type="entry name" value="HATPase_c"/>
    <property type="match status" value="1"/>
</dbReference>
<evidence type="ECO:0000256" key="6">
    <source>
        <dbReference type="ARBA" id="ARBA00022777"/>
    </source>
</evidence>
<dbReference type="PANTHER" id="PTHR43711">
    <property type="entry name" value="TWO-COMPONENT HISTIDINE KINASE"/>
    <property type="match status" value="1"/>
</dbReference>
<dbReference type="Pfam" id="PF08447">
    <property type="entry name" value="PAS_3"/>
    <property type="match status" value="1"/>
</dbReference>
<dbReference type="SUPFAM" id="SSF55785">
    <property type="entry name" value="PYP-like sensor domain (PAS domain)"/>
    <property type="match status" value="1"/>
</dbReference>
<evidence type="ECO:0000256" key="8">
    <source>
        <dbReference type="ARBA" id="ARBA00023012"/>
    </source>
</evidence>
<keyword evidence="8" id="KW-0902">Two-component regulatory system</keyword>
<feature type="domain" description="PAC" evidence="11">
    <location>
        <begin position="184"/>
        <end position="236"/>
    </location>
</feature>
<evidence type="ECO:0000259" key="11">
    <source>
        <dbReference type="PROSITE" id="PS50113"/>
    </source>
</evidence>
<name>A6TMR3_ALKMQ</name>
<accession>A6TMR3</accession>
<keyword evidence="6 12" id="KW-0418">Kinase</keyword>
<dbReference type="InterPro" id="IPR000014">
    <property type="entry name" value="PAS"/>
</dbReference>
<dbReference type="FunFam" id="3.30.565.10:FF:000037">
    <property type="entry name" value="Hybrid sensor histidine kinase/response regulator"/>
    <property type="match status" value="1"/>
</dbReference>
<evidence type="ECO:0000256" key="9">
    <source>
        <dbReference type="SAM" id="Phobius"/>
    </source>
</evidence>
<dbReference type="InterPro" id="IPR001610">
    <property type="entry name" value="PAC"/>
</dbReference>
<keyword evidence="5" id="KW-0547">Nucleotide-binding</keyword>
<keyword evidence="3" id="KW-0597">Phosphoprotein</keyword>
<keyword evidence="13" id="KW-1185">Reference proteome</keyword>
<evidence type="ECO:0000256" key="5">
    <source>
        <dbReference type="ARBA" id="ARBA00022741"/>
    </source>
</evidence>
<dbReference type="GO" id="GO:0005524">
    <property type="term" value="F:ATP binding"/>
    <property type="evidence" value="ECO:0007669"/>
    <property type="project" value="UniProtKB-KW"/>
</dbReference>
<dbReference type="EC" id="2.7.13.3" evidence="2"/>
<dbReference type="InterPro" id="IPR036097">
    <property type="entry name" value="HisK_dim/P_sf"/>
</dbReference>
<dbReference type="PRINTS" id="PR00344">
    <property type="entry name" value="BCTRLSENSOR"/>
</dbReference>
<dbReference type="eggNOG" id="COG2205">
    <property type="taxonomic scope" value="Bacteria"/>
</dbReference>
<dbReference type="InterPro" id="IPR005467">
    <property type="entry name" value="His_kinase_dom"/>
</dbReference>
<dbReference type="Gene3D" id="3.30.565.10">
    <property type="entry name" value="Histidine kinase-like ATPase, C-terminal domain"/>
    <property type="match status" value="1"/>
</dbReference>
<keyword evidence="9" id="KW-0812">Transmembrane</keyword>
<evidence type="ECO:0000256" key="4">
    <source>
        <dbReference type="ARBA" id="ARBA00022679"/>
    </source>
</evidence>
<evidence type="ECO:0000256" key="1">
    <source>
        <dbReference type="ARBA" id="ARBA00000085"/>
    </source>
</evidence>
<dbReference type="PROSITE" id="PS50109">
    <property type="entry name" value="HIS_KIN"/>
    <property type="match status" value="1"/>
</dbReference>
<dbReference type="Pfam" id="PF00512">
    <property type="entry name" value="HisKA"/>
    <property type="match status" value="1"/>
</dbReference>
<dbReference type="InterPro" id="IPR000700">
    <property type="entry name" value="PAS-assoc_C"/>
</dbReference>
<evidence type="ECO:0000259" key="10">
    <source>
        <dbReference type="PROSITE" id="PS50109"/>
    </source>
</evidence>
<comment type="catalytic activity">
    <reaction evidence="1">
        <text>ATP + protein L-histidine = ADP + protein N-phospho-L-histidine.</text>
        <dbReference type="EC" id="2.7.13.3"/>
    </reaction>
</comment>